<dbReference type="EMBL" id="BKCJ010000274">
    <property type="protein sequence ID" value="GEU31669.1"/>
    <property type="molecule type" value="Genomic_DNA"/>
</dbReference>
<organism evidence="2">
    <name type="scientific">Tanacetum cinerariifolium</name>
    <name type="common">Dalmatian daisy</name>
    <name type="synonym">Chrysanthemum cinerariifolium</name>
    <dbReference type="NCBI Taxonomy" id="118510"/>
    <lineage>
        <taxon>Eukaryota</taxon>
        <taxon>Viridiplantae</taxon>
        <taxon>Streptophyta</taxon>
        <taxon>Embryophyta</taxon>
        <taxon>Tracheophyta</taxon>
        <taxon>Spermatophyta</taxon>
        <taxon>Magnoliopsida</taxon>
        <taxon>eudicotyledons</taxon>
        <taxon>Gunneridae</taxon>
        <taxon>Pentapetalae</taxon>
        <taxon>asterids</taxon>
        <taxon>campanulids</taxon>
        <taxon>Asterales</taxon>
        <taxon>Asteraceae</taxon>
        <taxon>Asteroideae</taxon>
        <taxon>Anthemideae</taxon>
        <taxon>Anthemidinae</taxon>
        <taxon>Tanacetum</taxon>
    </lineage>
</organism>
<name>A0A6L2J3Q6_TANCI</name>
<gene>
    <name evidence="2" type="ORF">Tci_003647</name>
</gene>
<feature type="compositionally biased region" description="Low complexity" evidence="1">
    <location>
        <begin position="239"/>
        <end position="250"/>
    </location>
</feature>
<dbReference type="AlphaFoldDB" id="A0A6L2J3Q6"/>
<evidence type="ECO:0000313" key="2">
    <source>
        <dbReference type="EMBL" id="GEU31669.1"/>
    </source>
</evidence>
<comment type="caution">
    <text evidence="2">The sequence shown here is derived from an EMBL/GenBank/DDBJ whole genome shotgun (WGS) entry which is preliminary data.</text>
</comment>
<proteinExistence type="predicted"/>
<reference evidence="2" key="1">
    <citation type="journal article" date="2019" name="Sci. Rep.">
        <title>Draft genome of Tanacetum cinerariifolium, the natural source of mosquito coil.</title>
        <authorList>
            <person name="Yamashiro T."/>
            <person name="Shiraishi A."/>
            <person name="Satake H."/>
            <person name="Nakayama K."/>
        </authorList>
    </citation>
    <scope>NUCLEOTIDE SEQUENCE</scope>
</reference>
<sequence length="397" mass="44113">MELCEAPYEYAFENCVDTTYWEGLIQHIGYDSASTTVEIDLTWSLGLVSVELAFVEAQISLIKLEFSSCLFADSLINLLRVSSIDRLHSKLDMPYPMEVDMPYRFIDQNNVGAVAVASPVEVLKLDTHSSSEDDPLQSSLPPVSVAPMVLPFLEDIPIGRLYRTHLGGPYHHRVIHLQIIHHLGILVRVIPYLDIHHQKPPMLIHPPLAKALRCSEAYLHWRSAPLSTMYPLMTFESSVGDSSSESSTGPSHKRCRSPTATVTSSIHSTRALVPSHADLLPPRKRFRVSISPKDSVKKDIETNVLEDIEADATVVKVAVDRDVEAGIDAGIGMEVNVRIDVEDKVEDEVESSDRGTIEVGVDMDVGIDIPDGMLMPEVVEHLERVKEGLLNIYDHVI</sequence>
<evidence type="ECO:0000256" key="1">
    <source>
        <dbReference type="SAM" id="MobiDB-lite"/>
    </source>
</evidence>
<accession>A0A6L2J3Q6</accession>
<protein>
    <submittedName>
        <fullName evidence="2">Uncharacterized protein</fullName>
    </submittedName>
</protein>
<feature type="region of interest" description="Disordered" evidence="1">
    <location>
        <begin position="239"/>
        <end position="262"/>
    </location>
</feature>